<reference evidence="2 3" key="1">
    <citation type="submission" date="2019-01" db="EMBL/GenBank/DDBJ databases">
        <title>Draft genome sequence of Psathyrella aberdarensis IHI B618.</title>
        <authorList>
            <person name="Buettner E."/>
            <person name="Kellner H."/>
        </authorList>
    </citation>
    <scope>NUCLEOTIDE SEQUENCE [LARGE SCALE GENOMIC DNA]</scope>
    <source>
        <strain evidence="2 3">IHI B618</strain>
    </source>
</reference>
<sequence>MTQGNVNMLKATEDDGGASGTAGSAAPTLPLPPPPSGYPVPPYSLPQPPGFVAPPGGVPPINDSSTPHLGNELNTMSGYPPYAASSHHPPHGQYQQPYAYYAYHSQYPGGPPPGVHPPYAGGPPAGVHPSYAGGPPAG</sequence>
<accession>A0A4Q2D3H6</accession>
<gene>
    <name evidence="2" type="ORF">EST38_g11999</name>
</gene>
<evidence type="ECO:0000313" key="2">
    <source>
        <dbReference type="EMBL" id="RXW13850.1"/>
    </source>
</evidence>
<organism evidence="2 3">
    <name type="scientific">Candolleomyces aberdarensis</name>
    <dbReference type="NCBI Taxonomy" id="2316362"/>
    <lineage>
        <taxon>Eukaryota</taxon>
        <taxon>Fungi</taxon>
        <taxon>Dikarya</taxon>
        <taxon>Basidiomycota</taxon>
        <taxon>Agaricomycotina</taxon>
        <taxon>Agaricomycetes</taxon>
        <taxon>Agaricomycetidae</taxon>
        <taxon>Agaricales</taxon>
        <taxon>Agaricineae</taxon>
        <taxon>Psathyrellaceae</taxon>
        <taxon>Candolleomyces</taxon>
    </lineage>
</organism>
<keyword evidence="3" id="KW-1185">Reference proteome</keyword>
<proteinExistence type="predicted"/>
<feature type="compositionally biased region" description="Pro residues" evidence="1">
    <location>
        <begin position="29"/>
        <end position="58"/>
    </location>
</feature>
<feature type="region of interest" description="Disordered" evidence="1">
    <location>
        <begin position="1"/>
        <end position="138"/>
    </location>
</feature>
<dbReference type="AlphaFoldDB" id="A0A4Q2D3H6"/>
<evidence type="ECO:0000256" key="1">
    <source>
        <dbReference type="SAM" id="MobiDB-lite"/>
    </source>
</evidence>
<feature type="non-terminal residue" evidence="2">
    <location>
        <position position="138"/>
    </location>
</feature>
<dbReference type="EMBL" id="SDEE01000816">
    <property type="protein sequence ID" value="RXW13850.1"/>
    <property type="molecule type" value="Genomic_DNA"/>
</dbReference>
<feature type="compositionally biased region" description="Polar residues" evidence="1">
    <location>
        <begin position="62"/>
        <end position="77"/>
    </location>
</feature>
<evidence type="ECO:0000313" key="3">
    <source>
        <dbReference type="Proteomes" id="UP000290288"/>
    </source>
</evidence>
<dbReference type="Proteomes" id="UP000290288">
    <property type="component" value="Unassembled WGS sequence"/>
</dbReference>
<comment type="caution">
    <text evidence="2">The sequence shown here is derived from an EMBL/GenBank/DDBJ whole genome shotgun (WGS) entry which is preliminary data.</text>
</comment>
<name>A0A4Q2D3H6_9AGAR</name>
<protein>
    <submittedName>
        <fullName evidence="2">Uncharacterized protein</fullName>
    </submittedName>
</protein>
<feature type="compositionally biased region" description="Low complexity" evidence="1">
    <location>
        <begin position="79"/>
        <end position="108"/>
    </location>
</feature>